<dbReference type="EMBL" id="DVIU01000036">
    <property type="protein sequence ID" value="HIS35330.1"/>
    <property type="molecule type" value="Genomic_DNA"/>
</dbReference>
<name>A0A9D1JMM5_9BACT</name>
<evidence type="ECO:0000256" key="1">
    <source>
        <dbReference type="SAM" id="MobiDB-lite"/>
    </source>
</evidence>
<organism evidence="2 3">
    <name type="scientific">Candidatus Scatousia excrementigallinarum</name>
    <dbReference type="NCBI Taxonomy" id="2840935"/>
    <lineage>
        <taxon>Bacteria</taxon>
        <taxon>Candidatus Scatousia</taxon>
    </lineage>
</organism>
<feature type="region of interest" description="Disordered" evidence="1">
    <location>
        <begin position="149"/>
        <end position="178"/>
    </location>
</feature>
<reference evidence="2" key="1">
    <citation type="submission" date="2020-10" db="EMBL/GenBank/DDBJ databases">
        <authorList>
            <person name="Gilroy R."/>
        </authorList>
    </citation>
    <scope>NUCLEOTIDE SEQUENCE</scope>
    <source>
        <strain evidence="2">6276</strain>
    </source>
</reference>
<evidence type="ECO:0000313" key="3">
    <source>
        <dbReference type="Proteomes" id="UP000823928"/>
    </source>
</evidence>
<proteinExistence type="predicted"/>
<reference evidence="2" key="2">
    <citation type="journal article" date="2021" name="PeerJ">
        <title>Extensive microbial diversity within the chicken gut microbiome revealed by metagenomics and culture.</title>
        <authorList>
            <person name="Gilroy R."/>
            <person name="Ravi A."/>
            <person name="Getino M."/>
            <person name="Pursley I."/>
            <person name="Horton D.L."/>
            <person name="Alikhan N.F."/>
            <person name="Baker D."/>
            <person name="Gharbi K."/>
            <person name="Hall N."/>
            <person name="Watson M."/>
            <person name="Adriaenssens E.M."/>
            <person name="Foster-Nyarko E."/>
            <person name="Jarju S."/>
            <person name="Secka A."/>
            <person name="Antonio M."/>
            <person name="Oren A."/>
            <person name="Chaudhuri R.R."/>
            <person name="La Ragione R."/>
            <person name="Hildebrand F."/>
            <person name="Pallen M.J."/>
        </authorList>
    </citation>
    <scope>NUCLEOTIDE SEQUENCE</scope>
    <source>
        <strain evidence="2">6276</strain>
    </source>
</reference>
<dbReference type="AlphaFoldDB" id="A0A9D1JMM5"/>
<accession>A0A9D1JMM5</accession>
<dbReference type="Proteomes" id="UP000823928">
    <property type="component" value="Unassembled WGS sequence"/>
</dbReference>
<comment type="caution">
    <text evidence="2">The sequence shown here is derived from an EMBL/GenBank/DDBJ whole genome shotgun (WGS) entry which is preliminary data.</text>
</comment>
<protein>
    <submittedName>
        <fullName evidence="2">Uncharacterized protein</fullName>
    </submittedName>
</protein>
<sequence length="178" mass="20409">MGILTGGYLKMYTKKLQLQLQRQLTSVMLRHNKVQKQVGEMEKQLTRMQQNQNSVFNASMQAANYGAYQSIFGINPQTGQSSINANDAQAMQTANNQYQAAQQYNSIMFQQQKFMMDESFEQFRTMQLEPLQNLEESLAMEKASLESRLATIKEQHESAKEMEKDSRKDVVPDYTGQG</sequence>
<feature type="compositionally biased region" description="Basic and acidic residues" evidence="1">
    <location>
        <begin position="151"/>
        <end position="171"/>
    </location>
</feature>
<evidence type="ECO:0000313" key="2">
    <source>
        <dbReference type="EMBL" id="HIS35330.1"/>
    </source>
</evidence>
<gene>
    <name evidence="2" type="ORF">IAC10_01680</name>
</gene>